<gene>
    <name evidence="2" type="ORF">PPACK8108_LOCUS1128</name>
</gene>
<organism evidence="2 3">
    <name type="scientific">Phakopsora pachyrhizi</name>
    <name type="common">Asian soybean rust disease fungus</name>
    <dbReference type="NCBI Taxonomy" id="170000"/>
    <lineage>
        <taxon>Eukaryota</taxon>
        <taxon>Fungi</taxon>
        <taxon>Dikarya</taxon>
        <taxon>Basidiomycota</taxon>
        <taxon>Pucciniomycotina</taxon>
        <taxon>Pucciniomycetes</taxon>
        <taxon>Pucciniales</taxon>
        <taxon>Phakopsoraceae</taxon>
        <taxon>Phakopsora</taxon>
    </lineage>
</organism>
<name>A0AAV0AHH6_PHAPC</name>
<feature type="chain" id="PRO_5043919832" evidence="1">
    <location>
        <begin position="24"/>
        <end position="264"/>
    </location>
</feature>
<feature type="signal peptide" evidence="1">
    <location>
        <begin position="1"/>
        <end position="23"/>
    </location>
</feature>
<proteinExistence type="predicted"/>
<dbReference type="AlphaFoldDB" id="A0AAV0AHH6"/>
<dbReference type="Proteomes" id="UP001153365">
    <property type="component" value="Unassembled WGS sequence"/>
</dbReference>
<evidence type="ECO:0000313" key="2">
    <source>
        <dbReference type="EMBL" id="CAH7666775.1"/>
    </source>
</evidence>
<dbReference type="InterPro" id="IPR029058">
    <property type="entry name" value="AB_hydrolase_fold"/>
</dbReference>
<evidence type="ECO:0000256" key="1">
    <source>
        <dbReference type="SAM" id="SignalP"/>
    </source>
</evidence>
<dbReference type="EMBL" id="CALTRL010000148">
    <property type="protein sequence ID" value="CAH7666775.1"/>
    <property type="molecule type" value="Genomic_DNA"/>
</dbReference>
<protein>
    <submittedName>
        <fullName evidence="2">Expressed protein</fullName>
    </submittedName>
</protein>
<keyword evidence="1" id="KW-0732">Signal</keyword>
<accession>A0AAV0AHH6</accession>
<dbReference type="Gene3D" id="3.40.50.1820">
    <property type="entry name" value="alpha/beta hydrolase"/>
    <property type="match status" value="1"/>
</dbReference>
<keyword evidence="3" id="KW-1185">Reference proteome</keyword>
<evidence type="ECO:0000313" key="3">
    <source>
        <dbReference type="Proteomes" id="UP001153365"/>
    </source>
</evidence>
<dbReference type="SUPFAM" id="SSF53474">
    <property type="entry name" value="alpha/beta-Hydrolases"/>
    <property type="match status" value="1"/>
</dbReference>
<reference evidence="2" key="1">
    <citation type="submission" date="2022-06" db="EMBL/GenBank/DDBJ databases">
        <authorList>
            <consortium name="SYNGENTA / RWTH Aachen University"/>
        </authorList>
    </citation>
    <scope>NUCLEOTIDE SEQUENCE</scope>
</reference>
<sequence length="264" mass="30115">MYSIRFNPVTLLSFLFVFSIVHSTPMDSLVPSNYGLRPTGPYTAYPKGGDHPDWKYLNQREWYKIDATQQDHARFHSYLSMSIYGDYNKTCPQTFTQGYKIIQSFSNFYVAYIPEMDKIVVVFKGPGDYDNFDWYPVSISDIVSDCQYCMTARGVKNAYLEMSRISNNFDIAKKWAKFKKVKFSVTGFGIGGCIAALSALDLGAKDEVHYSHNQGMPRCFNYAAVYKYGNLFQSLSGQSLVNKNDYRVHVRMPNSFSAKAIVQA</sequence>
<comment type="caution">
    <text evidence="2">The sequence shown here is derived from an EMBL/GenBank/DDBJ whole genome shotgun (WGS) entry which is preliminary data.</text>
</comment>